<name>A0A6G1J5D8_9PLEO</name>
<evidence type="ECO:0000313" key="4">
    <source>
        <dbReference type="EMBL" id="KAF2685430.1"/>
    </source>
</evidence>
<dbReference type="InterPro" id="IPR015943">
    <property type="entry name" value="WD40/YVTN_repeat-like_dom_sf"/>
</dbReference>
<dbReference type="InterPro" id="IPR036322">
    <property type="entry name" value="WD40_repeat_dom_sf"/>
</dbReference>
<evidence type="ECO:0000256" key="2">
    <source>
        <dbReference type="ARBA" id="ARBA00022737"/>
    </source>
</evidence>
<keyword evidence="5" id="KW-1185">Reference proteome</keyword>
<evidence type="ECO:0000256" key="3">
    <source>
        <dbReference type="PROSITE-ProRule" id="PRU00221"/>
    </source>
</evidence>
<keyword evidence="2" id="KW-0677">Repeat</keyword>
<sequence>MAPKASFCLHHPTAVQLLCLTEKYLIAGINSGSINILDLQCRHVESYEPCEHRRVVEVGKIWIWIAVGMCWLRDMQMGLELQRTLSGHGDSVVKVLMSNNDSVTVISSSRDLRIIVWDVRSSWQRHILPGIGDVAKALLQHENLLFAGANDEAV</sequence>
<keyword evidence="1 3" id="KW-0853">WD repeat</keyword>
<protein>
    <submittedName>
        <fullName evidence="4">Uncharacterized protein</fullName>
    </submittedName>
</protein>
<evidence type="ECO:0000256" key="1">
    <source>
        <dbReference type="ARBA" id="ARBA00022574"/>
    </source>
</evidence>
<dbReference type="PROSITE" id="PS50082">
    <property type="entry name" value="WD_REPEATS_2"/>
    <property type="match status" value="1"/>
</dbReference>
<accession>A0A6G1J5D8</accession>
<dbReference type="Gene3D" id="2.130.10.10">
    <property type="entry name" value="YVTN repeat-like/Quinoprotein amine dehydrogenase"/>
    <property type="match status" value="1"/>
</dbReference>
<dbReference type="InterPro" id="IPR001680">
    <property type="entry name" value="WD40_rpt"/>
</dbReference>
<dbReference type="PROSITE" id="PS50294">
    <property type="entry name" value="WD_REPEATS_REGION"/>
    <property type="match status" value="1"/>
</dbReference>
<organism evidence="4 5">
    <name type="scientific">Lentithecium fluviatile CBS 122367</name>
    <dbReference type="NCBI Taxonomy" id="1168545"/>
    <lineage>
        <taxon>Eukaryota</taxon>
        <taxon>Fungi</taxon>
        <taxon>Dikarya</taxon>
        <taxon>Ascomycota</taxon>
        <taxon>Pezizomycotina</taxon>
        <taxon>Dothideomycetes</taxon>
        <taxon>Pleosporomycetidae</taxon>
        <taxon>Pleosporales</taxon>
        <taxon>Massarineae</taxon>
        <taxon>Lentitheciaceae</taxon>
        <taxon>Lentithecium</taxon>
    </lineage>
</organism>
<proteinExistence type="predicted"/>
<feature type="repeat" description="WD" evidence="3">
    <location>
        <begin position="85"/>
        <end position="121"/>
    </location>
</feature>
<dbReference type="PROSITE" id="PS00678">
    <property type="entry name" value="WD_REPEATS_1"/>
    <property type="match status" value="1"/>
</dbReference>
<dbReference type="Proteomes" id="UP000799291">
    <property type="component" value="Unassembled WGS sequence"/>
</dbReference>
<dbReference type="AlphaFoldDB" id="A0A6G1J5D8"/>
<evidence type="ECO:0000313" key="5">
    <source>
        <dbReference type="Proteomes" id="UP000799291"/>
    </source>
</evidence>
<dbReference type="SUPFAM" id="SSF50978">
    <property type="entry name" value="WD40 repeat-like"/>
    <property type="match status" value="1"/>
</dbReference>
<gene>
    <name evidence="4" type="ORF">K458DRAFT_388308</name>
</gene>
<dbReference type="InterPro" id="IPR019775">
    <property type="entry name" value="WD40_repeat_CS"/>
</dbReference>
<dbReference type="EMBL" id="MU005579">
    <property type="protein sequence ID" value="KAF2685430.1"/>
    <property type="molecule type" value="Genomic_DNA"/>
</dbReference>
<reference evidence="4" key="1">
    <citation type="journal article" date="2020" name="Stud. Mycol.">
        <title>101 Dothideomycetes genomes: a test case for predicting lifestyles and emergence of pathogens.</title>
        <authorList>
            <person name="Haridas S."/>
            <person name="Albert R."/>
            <person name="Binder M."/>
            <person name="Bloem J."/>
            <person name="Labutti K."/>
            <person name="Salamov A."/>
            <person name="Andreopoulos B."/>
            <person name="Baker S."/>
            <person name="Barry K."/>
            <person name="Bills G."/>
            <person name="Bluhm B."/>
            <person name="Cannon C."/>
            <person name="Castanera R."/>
            <person name="Culley D."/>
            <person name="Daum C."/>
            <person name="Ezra D."/>
            <person name="Gonzalez J."/>
            <person name="Henrissat B."/>
            <person name="Kuo A."/>
            <person name="Liang C."/>
            <person name="Lipzen A."/>
            <person name="Lutzoni F."/>
            <person name="Magnuson J."/>
            <person name="Mondo S."/>
            <person name="Nolan M."/>
            <person name="Ohm R."/>
            <person name="Pangilinan J."/>
            <person name="Park H.-J."/>
            <person name="Ramirez L."/>
            <person name="Alfaro M."/>
            <person name="Sun H."/>
            <person name="Tritt A."/>
            <person name="Yoshinaga Y."/>
            <person name="Zwiers L.-H."/>
            <person name="Turgeon B."/>
            <person name="Goodwin S."/>
            <person name="Spatafora J."/>
            <person name="Crous P."/>
            <person name="Grigoriev I."/>
        </authorList>
    </citation>
    <scope>NUCLEOTIDE SEQUENCE</scope>
    <source>
        <strain evidence="4">CBS 122367</strain>
    </source>
</reference>